<dbReference type="AlphaFoldDB" id="A0A645F9D2"/>
<gene>
    <name evidence="1" type="ORF">SDC9_157457</name>
</gene>
<dbReference type="EMBL" id="VSSQ01056310">
    <property type="protein sequence ID" value="MPN10162.1"/>
    <property type="molecule type" value="Genomic_DNA"/>
</dbReference>
<reference evidence="1" key="1">
    <citation type="submission" date="2019-08" db="EMBL/GenBank/DDBJ databases">
        <authorList>
            <person name="Kucharzyk K."/>
            <person name="Murdoch R.W."/>
            <person name="Higgins S."/>
            <person name="Loffler F."/>
        </authorList>
    </citation>
    <scope>NUCLEOTIDE SEQUENCE</scope>
</reference>
<sequence length="101" mass="11317">MEEWDTGWWPIGNVAASEGRVVFVGDSSTHYPAIVRVDNAAVKVVRTSNEAEIDQDYNSRAEHVTWTARDGLKVHGFYYPPNNPQFTGPEDELPPLITMVV</sequence>
<name>A0A645F9D2_9ZZZZ</name>
<dbReference type="InterPro" id="IPR029058">
    <property type="entry name" value="AB_hydrolase_fold"/>
</dbReference>
<organism evidence="1">
    <name type="scientific">bioreactor metagenome</name>
    <dbReference type="NCBI Taxonomy" id="1076179"/>
    <lineage>
        <taxon>unclassified sequences</taxon>
        <taxon>metagenomes</taxon>
        <taxon>ecological metagenomes</taxon>
    </lineage>
</organism>
<protein>
    <submittedName>
        <fullName evidence="1">Uncharacterized protein</fullName>
    </submittedName>
</protein>
<accession>A0A645F9D2</accession>
<dbReference type="Gene3D" id="3.40.50.1820">
    <property type="entry name" value="alpha/beta hydrolase"/>
    <property type="match status" value="1"/>
</dbReference>
<evidence type="ECO:0000313" key="1">
    <source>
        <dbReference type="EMBL" id="MPN10162.1"/>
    </source>
</evidence>
<comment type="caution">
    <text evidence="1">The sequence shown here is derived from an EMBL/GenBank/DDBJ whole genome shotgun (WGS) entry which is preliminary data.</text>
</comment>
<proteinExistence type="predicted"/>